<dbReference type="Proteomes" id="UP000053176">
    <property type="component" value="Unassembled WGS sequence"/>
</dbReference>
<evidence type="ECO:0000313" key="1">
    <source>
        <dbReference type="EMBL" id="KUM26754.1"/>
    </source>
</evidence>
<name>A0A101KTL5_RHILI</name>
<sequence length="62" mass="6927">MSLLLVVGRRLAAPLKESVGHKAQMQKICQPPKFFLVGVDCRRTNPERPDQSIAYWCPAGAF</sequence>
<gene>
    <name evidence="1" type="ORF">AU467_19710</name>
</gene>
<evidence type="ECO:0000313" key="2">
    <source>
        <dbReference type="Proteomes" id="UP000053176"/>
    </source>
</evidence>
<organism evidence="1 2">
    <name type="scientific">Rhizobium loti</name>
    <name type="common">Mesorhizobium loti</name>
    <dbReference type="NCBI Taxonomy" id="381"/>
    <lineage>
        <taxon>Bacteria</taxon>
        <taxon>Pseudomonadati</taxon>
        <taxon>Pseudomonadota</taxon>
        <taxon>Alphaproteobacteria</taxon>
        <taxon>Hyphomicrobiales</taxon>
        <taxon>Phyllobacteriaceae</taxon>
        <taxon>Mesorhizobium</taxon>
    </lineage>
</organism>
<dbReference type="EMBL" id="LPWA01000102">
    <property type="protein sequence ID" value="KUM26754.1"/>
    <property type="molecule type" value="Genomic_DNA"/>
</dbReference>
<accession>A0A101KTL5</accession>
<comment type="caution">
    <text evidence="1">The sequence shown here is derived from an EMBL/GenBank/DDBJ whole genome shotgun (WGS) entry which is preliminary data.</text>
</comment>
<protein>
    <submittedName>
        <fullName evidence="1">Uncharacterized protein</fullName>
    </submittedName>
</protein>
<proteinExistence type="predicted"/>
<dbReference type="AlphaFoldDB" id="A0A101KTL5"/>
<reference evidence="1 2" key="1">
    <citation type="submission" date="2015-12" db="EMBL/GenBank/DDBJ databases">
        <title>Draft genome sequence of Mesorhizobium sp. UFLA 01-765, a multitolerant efficient symbiont and plant-growth promoting strain isolated from Zn-mining soil using Leucaena leucocephala as a trap plant.</title>
        <authorList>
            <person name="Rangel W.M."/>
            <person name="Thijs S."/>
            <person name="Longatti S.M."/>
            <person name="Moreira F.M."/>
            <person name="Weyens N."/>
            <person name="Vangronsveld J."/>
            <person name="Van Hamme J.D."/>
            <person name="Bottos E.M."/>
            <person name="Rineau F."/>
        </authorList>
    </citation>
    <scope>NUCLEOTIDE SEQUENCE [LARGE SCALE GENOMIC DNA]</scope>
    <source>
        <strain evidence="1 2">UFLA 01-765</strain>
    </source>
</reference>